<dbReference type="InterPro" id="IPR017853">
    <property type="entry name" value="GH"/>
</dbReference>
<feature type="chain" id="PRO_5038687196" evidence="1">
    <location>
        <begin position="24"/>
        <end position="334"/>
    </location>
</feature>
<dbReference type="InterPro" id="IPR006311">
    <property type="entry name" value="TAT_signal"/>
</dbReference>
<keyword evidence="3" id="KW-0378">Hydrolase</keyword>
<comment type="caution">
    <text evidence="3">The sequence shown here is derived from an EMBL/GenBank/DDBJ whole genome shotgun (WGS) entry which is preliminary data.</text>
</comment>
<dbReference type="SUPFAM" id="SSF51445">
    <property type="entry name" value="(Trans)glycosidases"/>
    <property type="match status" value="1"/>
</dbReference>
<dbReference type="RefSeq" id="WP_106237796.1">
    <property type="nucleotide sequence ID" value="NZ_PVZC01000001.1"/>
</dbReference>
<dbReference type="PROSITE" id="PS51910">
    <property type="entry name" value="GH18_2"/>
    <property type="match status" value="1"/>
</dbReference>
<proteinExistence type="predicted"/>
<sequence>MNKPLTRRLAALLAAGTAALALSASTLTGTAAADPAPAADDPVPLAGQAAAPYLYYGWGSPPNATQIMAETGVTWFTLAFILSDGSCNPAWDGNRPLNGADAQRINEIRAAGGDVIPSFGGWAGNKLGEFCSTPEALAGAYQRVIDAYDLRAIDIDIEASEFENEAVQDRVLNALRIVKERNPGIQTIVTMGTGASGPNWWGQRLVRRGAELNAQVDVWTLMPFNFGGGSDMGQATITAMEGLKNQLMSTHGYSEAEAYRHMGISSMNGVTDVGETITQAHFQTMLNYVRTNSLGRFTFWSLNRDRPCAGDPSACSGIGQQPWEFTRIIAQYNG</sequence>
<dbReference type="PROSITE" id="PS51318">
    <property type="entry name" value="TAT"/>
    <property type="match status" value="1"/>
</dbReference>
<dbReference type="InterPro" id="IPR052750">
    <property type="entry name" value="GH18_Chitinase"/>
</dbReference>
<gene>
    <name evidence="3" type="ORF">CLV72_101266</name>
</gene>
<keyword evidence="1" id="KW-0732">Signal</keyword>
<dbReference type="CDD" id="cd06543">
    <property type="entry name" value="GH18_PF-ChiA-like"/>
    <property type="match status" value="1"/>
</dbReference>
<dbReference type="InterPro" id="IPR001223">
    <property type="entry name" value="Glyco_hydro18_cat"/>
</dbReference>
<dbReference type="AlphaFoldDB" id="A0A2T0QCP9"/>
<dbReference type="EMBL" id="PVZC01000001">
    <property type="protein sequence ID" value="PRY01682.1"/>
    <property type="molecule type" value="Genomic_DNA"/>
</dbReference>
<evidence type="ECO:0000256" key="1">
    <source>
        <dbReference type="SAM" id="SignalP"/>
    </source>
</evidence>
<protein>
    <submittedName>
        <fullName evidence="3">Glycosyl hydrolase family 18 (Putative chitinase)</fullName>
    </submittedName>
</protein>
<organism evidence="3 4">
    <name type="scientific">Allonocardiopsis opalescens</name>
    <dbReference type="NCBI Taxonomy" id="1144618"/>
    <lineage>
        <taxon>Bacteria</taxon>
        <taxon>Bacillati</taxon>
        <taxon>Actinomycetota</taxon>
        <taxon>Actinomycetes</taxon>
        <taxon>Streptosporangiales</taxon>
        <taxon>Allonocardiopsis</taxon>
    </lineage>
</organism>
<keyword evidence="4" id="KW-1185">Reference proteome</keyword>
<evidence type="ECO:0000313" key="3">
    <source>
        <dbReference type="EMBL" id="PRY01682.1"/>
    </source>
</evidence>
<dbReference type="Gene3D" id="3.20.20.80">
    <property type="entry name" value="Glycosidases"/>
    <property type="match status" value="1"/>
</dbReference>
<accession>A0A2T0QCP9</accession>
<evidence type="ECO:0000259" key="2">
    <source>
        <dbReference type="PROSITE" id="PS51910"/>
    </source>
</evidence>
<dbReference type="PANTHER" id="PTHR42976:SF1">
    <property type="entry name" value="GH18 DOMAIN-CONTAINING PROTEIN-RELATED"/>
    <property type="match status" value="1"/>
</dbReference>
<evidence type="ECO:0000313" key="4">
    <source>
        <dbReference type="Proteomes" id="UP000237846"/>
    </source>
</evidence>
<reference evidence="3 4" key="1">
    <citation type="submission" date="2018-03" db="EMBL/GenBank/DDBJ databases">
        <title>Genomic Encyclopedia of Archaeal and Bacterial Type Strains, Phase II (KMG-II): from individual species to whole genera.</title>
        <authorList>
            <person name="Goeker M."/>
        </authorList>
    </citation>
    <scope>NUCLEOTIDE SEQUENCE [LARGE SCALE GENOMIC DNA]</scope>
    <source>
        <strain evidence="3 4">DSM 45601</strain>
    </source>
</reference>
<feature type="domain" description="GH18" evidence="2">
    <location>
        <begin position="47"/>
        <end position="334"/>
    </location>
</feature>
<name>A0A2T0QCP9_9ACTN</name>
<dbReference type="Proteomes" id="UP000237846">
    <property type="component" value="Unassembled WGS sequence"/>
</dbReference>
<dbReference type="GO" id="GO:0005975">
    <property type="term" value="P:carbohydrate metabolic process"/>
    <property type="evidence" value="ECO:0007669"/>
    <property type="project" value="InterPro"/>
</dbReference>
<dbReference type="PANTHER" id="PTHR42976">
    <property type="entry name" value="BIFUNCTIONAL CHITINASE/LYSOZYME-RELATED"/>
    <property type="match status" value="1"/>
</dbReference>
<feature type="signal peptide" evidence="1">
    <location>
        <begin position="1"/>
        <end position="23"/>
    </location>
</feature>
<dbReference type="GO" id="GO:0016787">
    <property type="term" value="F:hydrolase activity"/>
    <property type="evidence" value="ECO:0007669"/>
    <property type="project" value="UniProtKB-KW"/>
</dbReference>